<dbReference type="Gene3D" id="1.10.10.10">
    <property type="entry name" value="Winged helix-like DNA-binding domain superfamily/Winged helix DNA-binding domain"/>
    <property type="match status" value="1"/>
</dbReference>
<keyword evidence="5" id="KW-1185">Reference proteome</keyword>
<dbReference type="AlphaFoldDB" id="A0A089IVL1"/>
<evidence type="ECO:0000259" key="3">
    <source>
        <dbReference type="Pfam" id="PF10400"/>
    </source>
</evidence>
<feature type="coiled-coil region" evidence="1">
    <location>
        <begin position="113"/>
        <end position="140"/>
    </location>
</feature>
<keyword evidence="1" id="KW-0175">Coiled coil</keyword>
<dbReference type="InterPro" id="IPR036388">
    <property type="entry name" value="WH-like_DNA-bd_sf"/>
</dbReference>
<reference evidence="4 5" key="1">
    <citation type="submission" date="2014-08" db="EMBL/GenBank/DDBJ databases">
        <title>Comparative genomics of the Paenibacillus odorifer group.</title>
        <authorList>
            <person name="den Bakker H.C."/>
            <person name="Tsai Y.-C."/>
            <person name="Martin N."/>
            <person name="Korlach J."/>
            <person name="Wiedmann M."/>
        </authorList>
    </citation>
    <scope>NUCLEOTIDE SEQUENCE [LARGE SCALE GENOMIC DNA]</scope>
    <source>
        <strain evidence="4 5">DSM 1735</strain>
    </source>
</reference>
<gene>
    <name evidence="4" type="ORF">PDUR_14595</name>
</gene>
<evidence type="ECO:0000256" key="1">
    <source>
        <dbReference type="SAM" id="Coils"/>
    </source>
</evidence>
<dbReference type="InterPro" id="IPR005149">
    <property type="entry name" value="Tscrpt_reg_PadR_N"/>
</dbReference>
<dbReference type="PANTHER" id="PTHR43252">
    <property type="entry name" value="TRANSCRIPTIONAL REGULATOR YQJI"/>
    <property type="match status" value="1"/>
</dbReference>
<dbReference type="STRING" id="44251.PDUR_14595"/>
<proteinExistence type="predicted"/>
<feature type="domain" description="Transcription regulator PadR C-terminal" evidence="3">
    <location>
        <begin position="93"/>
        <end position="164"/>
    </location>
</feature>
<dbReference type="InterPro" id="IPR018309">
    <property type="entry name" value="Tscrpt_reg_PadR_C"/>
</dbReference>
<dbReference type="InterPro" id="IPR036390">
    <property type="entry name" value="WH_DNA-bd_sf"/>
</dbReference>
<dbReference type="OrthoDB" id="9783723at2"/>
<accession>A0A089IVL1</accession>
<dbReference type="RefSeq" id="WP_042206816.1">
    <property type="nucleotide sequence ID" value="NZ_CP009288.1"/>
</dbReference>
<sequence length="174" mass="20224">MLENIMLGFLMYGEMSGYDLKQRMLKSTSNFFDASFGTIYTALKRMEVKGAICSREVVDGGKYKKLYSITEYGKSDFTNWLEQPVDFTRTKPDHLIKVFFFGFLPKEKAISNLKAFIEEVEEVHNSLKILENQIKETSDVYQFSTLIFGINYYKYVIDWSHNLLGDLENIKKGV</sequence>
<dbReference type="Pfam" id="PF03551">
    <property type="entry name" value="PadR"/>
    <property type="match status" value="1"/>
</dbReference>
<evidence type="ECO:0000259" key="2">
    <source>
        <dbReference type="Pfam" id="PF03551"/>
    </source>
</evidence>
<name>A0A089IVL1_PAEDU</name>
<feature type="domain" description="Transcription regulator PadR N-terminal" evidence="2">
    <location>
        <begin position="7"/>
        <end position="77"/>
    </location>
</feature>
<organism evidence="4 5">
    <name type="scientific">Paenibacillus durus</name>
    <name type="common">Paenibacillus azotofixans</name>
    <dbReference type="NCBI Taxonomy" id="44251"/>
    <lineage>
        <taxon>Bacteria</taxon>
        <taxon>Bacillati</taxon>
        <taxon>Bacillota</taxon>
        <taxon>Bacilli</taxon>
        <taxon>Bacillales</taxon>
        <taxon>Paenibacillaceae</taxon>
        <taxon>Paenibacillus</taxon>
    </lineage>
</organism>
<dbReference type="KEGG" id="pdu:PDUR_14595"/>
<dbReference type="Pfam" id="PF10400">
    <property type="entry name" value="Vir_act_alpha_C"/>
    <property type="match status" value="1"/>
</dbReference>
<dbReference type="Proteomes" id="UP000029409">
    <property type="component" value="Chromosome"/>
</dbReference>
<protein>
    <submittedName>
        <fullName evidence="4">PadR family transcriptional regulator</fullName>
    </submittedName>
</protein>
<evidence type="ECO:0000313" key="5">
    <source>
        <dbReference type="Proteomes" id="UP000029409"/>
    </source>
</evidence>
<dbReference type="SUPFAM" id="SSF46785">
    <property type="entry name" value="Winged helix' DNA-binding domain"/>
    <property type="match status" value="1"/>
</dbReference>
<dbReference type="EMBL" id="CP009288">
    <property type="protein sequence ID" value="AIQ13004.1"/>
    <property type="molecule type" value="Genomic_DNA"/>
</dbReference>
<dbReference type="eggNOG" id="COG1695">
    <property type="taxonomic scope" value="Bacteria"/>
</dbReference>
<evidence type="ECO:0000313" key="4">
    <source>
        <dbReference type="EMBL" id="AIQ13004.1"/>
    </source>
</evidence>
<dbReference type="PANTHER" id="PTHR43252:SF6">
    <property type="entry name" value="NEGATIVE TRANSCRIPTION REGULATOR PADR"/>
    <property type="match status" value="1"/>
</dbReference>